<dbReference type="EMBL" id="SDCO01000016">
    <property type="protein sequence ID" value="TCX59210.1"/>
    <property type="molecule type" value="Genomic_DNA"/>
</dbReference>
<evidence type="ECO:0000313" key="12">
    <source>
        <dbReference type="EMBL" id="TCX59210.1"/>
    </source>
</evidence>
<dbReference type="SUPFAM" id="SSF48657">
    <property type="entry name" value="FinO-like"/>
    <property type="match status" value="1"/>
</dbReference>
<feature type="region of interest" description="Disordered" evidence="10">
    <location>
        <begin position="1"/>
        <end position="34"/>
    </location>
</feature>
<evidence type="ECO:0000256" key="2">
    <source>
        <dbReference type="ARBA" id="ARBA00020429"/>
    </source>
</evidence>
<evidence type="ECO:0000256" key="10">
    <source>
        <dbReference type="SAM" id="MobiDB-lite"/>
    </source>
</evidence>
<dbReference type="Pfam" id="PF04352">
    <property type="entry name" value="ProQ"/>
    <property type="match status" value="1"/>
</dbReference>
<evidence type="ECO:0000256" key="4">
    <source>
        <dbReference type="ARBA" id="ARBA00022884"/>
    </source>
</evidence>
<keyword evidence="7" id="KW-0804">Transcription</keyword>
<keyword evidence="4" id="KW-0694">RNA-binding</keyword>
<dbReference type="NCBIfam" id="NF010317">
    <property type="entry name" value="PRK13754.1"/>
    <property type="match status" value="1"/>
</dbReference>
<dbReference type="AlphaFoldDB" id="A0A483KCP5"/>
<dbReference type="InterPro" id="IPR016103">
    <property type="entry name" value="ProQ/FinO"/>
</dbReference>
<protein>
    <recommendedName>
        <fullName evidence="2">Fertility inhibition protein</fullName>
    </recommendedName>
    <alternativeName>
        <fullName evidence="9">Conjugal transfer repressor</fullName>
    </alternativeName>
</protein>
<evidence type="ECO:0000256" key="3">
    <source>
        <dbReference type="ARBA" id="ARBA00022491"/>
    </source>
</evidence>
<gene>
    <name evidence="12" type="primary">finO</name>
    <name evidence="12" type="ORF">ETE84_21855</name>
</gene>
<evidence type="ECO:0000256" key="6">
    <source>
        <dbReference type="ARBA" id="ARBA00023015"/>
    </source>
</evidence>
<evidence type="ECO:0000256" key="7">
    <source>
        <dbReference type="ARBA" id="ARBA00023163"/>
    </source>
</evidence>
<proteinExistence type="inferred from homology"/>
<keyword evidence="6" id="KW-0805">Transcription regulation</keyword>
<name>A0A483KCP5_9ENTR</name>
<sequence>MTEEKRPTLSLKKKPAEQSTGTEPESPRIVRRKQVVNVTTPPAWKVKKEKLARKAEQIASAKPVPPEPANPEKPNRKIRYLRLPALQVAIDTLQPWWPALFDGDKPRLLATGIRETIFNDIASRGIPLSHKQAIKCLKRITRSEQYLSSMIAGAERVDLNGTPVSVVTPDEEQYAKLRMEKQRRQQARIQSDMV</sequence>
<dbReference type="InterPro" id="IPR021065">
    <property type="entry name" value="Fertility_inhibition_FinO_N"/>
</dbReference>
<evidence type="ECO:0000259" key="11">
    <source>
        <dbReference type="SMART" id="SM00945"/>
    </source>
</evidence>
<comment type="caution">
    <text evidence="12">The sequence shown here is derived from an EMBL/GenBank/DDBJ whole genome shotgun (WGS) entry which is preliminary data.</text>
</comment>
<keyword evidence="3" id="KW-0678">Repressor</keyword>
<dbReference type="GO" id="GO:0003723">
    <property type="term" value="F:RNA binding"/>
    <property type="evidence" value="ECO:0007669"/>
    <property type="project" value="UniProtKB-KW"/>
</dbReference>
<evidence type="ECO:0000256" key="9">
    <source>
        <dbReference type="ARBA" id="ARBA00031673"/>
    </source>
</evidence>
<comment type="function">
    <text evidence="8">One of the components on the FinOP fertility inhibition complex, which inhibits the expression of traJ gene, which in turn regulates the expression of some 20 transfer genes. The transfer genes are responsible for the process, called conjugal transfer, in which DNA is transmitted from one bacterial host to another. RNA-binding that interacts with the traJ mRNA and its antisense RNA, finP, stabilizing finP against endonucleolytic degradation and facilitating sense-antisense RNA recognition.</text>
</comment>
<evidence type="ECO:0000256" key="1">
    <source>
        <dbReference type="ARBA" id="ARBA00008521"/>
    </source>
</evidence>
<dbReference type="Gene3D" id="1.10.1710.10">
    <property type="entry name" value="ProQ/FinO domain"/>
    <property type="match status" value="1"/>
</dbReference>
<dbReference type="InterPro" id="IPR036442">
    <property type="entry name" value="ProQ/FinO_sf"/>
</dbReference>
<evidence type="ECO:0000256" key="8">
    <source>
        <dbReference type="ARBA" id="ARBA00024796"/>
    </source>
</evidence>
<keyword evidence="5" id="KW-0184">Conjugation</keyword>
<evidence type="ECO:0000256" key="5">
    <source>
        <dbReference type="ARBA" id="ARBA00022971"/>
    </source>
</evidence>
<reference evidence="12" key="1">
    <citation type="submission" date="2019-01" db="EMBL/GenBank/DDBJ databases">
        <authorList>
            <person name="Lista F."/>
            <person name="Anselmo A."/>
        </authorList>
    </citation>
    <scope>NUCLEOTIDE SEQUENCE</scope>
    <source>
        <strain evidence="12">8S</strain>
    </source>
</reference>
<organism evidence="12">
    <name type="scientific">Klebsiella quasipneumoniae</name>
    <dbReference type="NCBI Taxonomy" id="1463165"/>
    <lineage>
        <taxon>Bacteria</taxon>
        <taxon>Pseudomonadati</taxon>
        <taxon>Pseudomonadota</taxon>
        <taxon>Gammaproteobacteria</taxon>
        <taxon>Enterobacterales</taxon>
        <taxon>Enterobacteriaceae</taxon>
        <taxon>Klebsiella/Raoultella group</taxon>
        <taxon>Klebsiella</taxon>
        <taxon>Klebsiella pneumoniae complex</taxon>
    </lineage>
</organism>
<dbReference type="Pfam" id="PF12602">
    <property type="entry name" value="FinO_N"/>
    <property type="match status" value="1"/>
</dbReference>
<feature type="domain" description="ProQ/FinO" evidence="11">
    <location>
        <begin position="81"/>
        <end position="192"/>
    </location>
</feature>
<dbReference type="SMART" id="SM00945">
    <property type="entry name" value="ProQ"/>
    <property type="match status" value="1"/>
</dbReference>
<accession>A0A483KCP5</accession>
<feature type="region of interest" description="Disordered" evidence="10">
    <location>
        <begin position="46"/>
        <end position="75"/>
    </location>
</feature>
<comment type="similarity">
    <text evidence="1">Belongs to the FinO family.</text>
</comment>